<dbReference type="Pfam" id="PF13662">
    <property type="entry name" value="Toprim_4"/>
    <property type="match status" value="1"/>
</dbReference>
<dbReference type="InterPro" id="IPR034137">
    <property type="entry name" value="TOPRIM_RecR"/>
</dbReference>
<gene>
    <name evidence="7 9" type="primary">recR</name>
    <name evidence="9" type="ORF">FOJ82_15300</name>
</gene>
<dbReference type="NCBIfam" id="TIGR00615">
    <property type="entry name" value="recR"/>
    <property type="match status" value="1"/>
</dbReference>
<keyword evidence="5 7" id="KW-0233">DNA recombination</keyword>
<feature type="zinc finger region" description="C4-type" evidence="7">
    <location>
        <begin position="56"/>
        <end position="71"/>
    </location>
</feature>
<dbReference type="Gene3D" id="1.10.8.420">
    <property type="entry name" value="RecR Domain 1"/>
    <property type="match status" value="1"/>
</dbReference>
<dbReference type="PROSITE" id="PS01300">
    <property type="entry name" value="RECR"/>
    <property type="match status" value="1"/>
</dbReference>
<evidence type="ECO:0000256" key="2">
    <source>
        <dbReference type="ARBA" id="ARBA00022763"/>
    </source>
</evidence>
<evidence type="ECO:0000256" key="7">
    <source>
        <dbReference type="HAMAP-Rule" id="MF_00017"/>
    </source>
</evidence>
<dbReference type="InterPro" id="IPR023627">
    <property type="entry name" value="Rcmb_RecR"/>
</dbReference>
<sequence>MYEGPIQDLIDALSRLPGVGPRSAQRIAFHLLDAPEEEVFALADTLRRVKESAKFCEVCFNVTQEDRCRVCRDPRRDRSMICVVEESKDVIAIERTSEFRGLYHVLGGSISPIDGRGPGDLHTRELFTRLADGQVTEVILATDPDTQGEATAAYLSRMLKDFGVMVTRPASGLPVGGDLEYADQVTLGRAFEGRRSMFAPEPAASAVTPAE</sequence>
<dbReference type="GO" id="GO:0008270">
    <property type="term" value="F:zinc ion binding"/>
    <property type="evidence" value="ECO:0007669"/>
    <property type="project" value="UniProtKB-KW"/>
</dbReference>
<dbReference type="CDD" id="cd01025">
    <property type="entry name" value="TOPRIM_recR"/>
    <property type="match status" value="1"/>
</dbReference>
<dbReference type="SUPFAM" id="SSF111304">
    <property type="entry name" value="Recombination protein RecR"/>
    <property type="match status" value="1"/>
</dbReference>
<dbReference type="Proteomes" id="UP000317638">
    <property type="component" value="Unassembled WGS sequence"/>
</dbReference>
<evidence type="ECO:0000313" key="9">
    <source>
        <dbReference type="EMBL" id="TRY16748.1"/>
    </source>
</evidence>
<dbReference type="Pfam" id="PF21176">
    <property type="entry name" value="RecR_HhH"/>
    <property type="match status" value="1"/>
</dbReference>
<dbReference type="Gene3D" id="3.30.60.80">
    <property type="match status" value="1"/>
</dbReference>
<keyword evidence="4 7" id="KW-0862">Zinc</keyword>
<dbReference type="Pfam" id="PF21175">
    <property type="entry name" value="RecR_C"/>
    <property type="match status" value="1"/>
</dbReference>
<keyword evidence="1 7" id="KW-0479">Metal-binding</keyword>
<name>A0A553JWC6_9ACTN</name>
<dbReference type="Gene3D" id="3.40.1360.10">
    <property type="match status" value="1"/>
</dbReference>
<comment type="caution">
    <text evidence="9">The sequence shown here is derived from an EMBL/GenBank/DDBJ whole genome shotgun (WGS) entry which is preliminary data.</text>
</comment>
<evidence type="ECO:0000256" key="6">
    <source>
        <dbReference type="ARBA" id="ARBA00023204"/>
    </source>
</evidence>
<keyword evidence="6 7" id="KW-0234">DNA repair</keyword>
<comment type="similarity">
    <text evidence="7">Belongs to the RecR family.</text>
</comment>
<dbReference type="GO" id="GO:0006281">
    <property type="term" value="P:DNA repair"/>
    <property type="evidence" value="ECO:0007669"/>
    <property type="project" value="UniProtKB-UniRule"/>
</dbReference>
<dbReference type="HAMAP" id="MF_00017">
    <property type="entry name" value="RecR"/>
    <property type="match status" value="1"/>
</dbReference>
<evidence type="ECO:0000259" key="8">
    <source>
        <dbReference type="PROSITE" id="PS50880"/>
    </source>
</evidence>
<dbReference type="OrthoDB" id="9802672at2"/>
<dbReference type="PROSITE" id="PS50880">
    <property type="entry name" value="TOPRIM"/>
    <property type="match status" value="1"/>
</dbReference>
<keyword evidence="2 7" id="KW-0227">DNA damage</keyword>
<protein>
    <recommendedName>
        <fullName evidence="7">Recombination protein RecR</fullName>
    </recommendedName>
</protein>
<evidence type="ECO:0000313" key="10">
    <source>
        <dbReference type="Proteomes" id="UP000317638"/>
    </source>
</evidence>
<dbReference type="Pfam" id="PF02132">
    <property type="entry name" value="RecR_ZnF"/>
    <property type="match status" value="1"/>
</dbReference>
<evidence type="ECO:0000256" key="1">
    <source>
        <dbReference type="ARBA" id="ARBA00022723"/>
    </source>
</evidence>
<organism evidence="9 10">
    <name type="scientific">Tessaracoccus rhinocerotis</name>
    <dbReference type="NCBI Taxonomy" id="1689449"/>
    <lineage>
        <taxon>Bacteria</taxon>
        <taxon>Bacillati</taxon>
        <taxon>Actinomycetota</taxon>
        <taxon>Actinomycetes</taxon>
        <taxon>Propionibacteriales</taxon>
        <taxon>Propionibacteriaceae</taxon>
        <taxon>Tessaracoccus</taxon>
    </lineage>
</organism>
<keyword evidence="10" id="KW-1185">Reference proteome</keyword>
<dbReference type="InterPro" id="IPR000093">
    <property type="entry name" value="DNA_Rcmb_RecR"/>
</dbReference>
<dbReference type="AlphaFoldDB" id="A0A553JWC6"/>
<reference evidence="9 10" key="1">
    <citation type="submission" date="2019-07" db="EMBL/GenBank/DDBJ databases">
        <authorList>
            <person name="Zhou L.-Y."/>
        </authorList>
    </citation>
    <scope>NUCLEOTIDE SEQUENCE [LARGE SCALE GENOMIC DNA]</scope>
    <source>
        <strain evidence="9 10">YIM 101269</strain>
    </source>
</reference>
<dbReference type="InterPro" id="IPR015967">
    <property type="entry name" value="Rcmb_RecR_Znf"/>
</dbReference>
<keyword evidence="3 7" id="KW-0863">Zinc-finger</keyword>
<dbReference type="PANTHER" id="PTHR30446">
    <property type="entry name" value="RECOMBINATION PROTEIN RECR"/>
    <property type="match status" value="1"/>
</dbReference>
<proteinExistence type="inferred from homology"/>
<evidence type="ECO:0000256" key="3">
    <source>
        <dbReference type="ARBA" id="ARBA00022771"/>
    </source>
</evidence>
<evidence type="ECO:0000256" key="4">
    <source>
        <dbReference type="ARBA" id="ARBA00022833"/>
    </source>
</evidence>
<evidence type="ECO:0000256" key="5">
    <source>
        <dbReference type="ARBA" id="ARBA00023172"/>
    </source>
</evidence>
<comment type="function">
    <text evidence="7">May play a role in DNA repair. It seems to be involved in an RecBC-independent recombinational process of DNA repair. It may act with RecF and RecO.</text>
</comment>
<dbReference type="InterPro" id="IPR006171">
    <property type="entry name" value="TOPRIM_dom"/>
</dbReference>
<dbReference type="GO" id="GO:0003677">
    <property type="term" value="F:DNA binding"/>
    <property type="evidence" value="ECO:0007669"/>
    <property type="project" value="UniProtKB-UniRule"/>
</dbReference>
<dbReference type="Gene3D" id="6.10.250.240">
    <property type="match status" value="1"/>
</dbReference>
<dbReference type="GO" id="GO:0006310">
    <property type="term" value="P:DNA recombination"/>
    <property type="evidence" value="ECO:0007669"/>
    <property type="project" value="UniProtKB-UniRule"/>
</dbReference>
<dbReference type="EMBL" id="VKKG01000007">
    <property type="protein sequence ID" value="TRY16748.1"/>
    <property type="molecule type" value="Genomic_DNA"/>
</dbReference>
<dbReference type="PANTHER" id="PTHR30446:SF0">
    <property type="entry name" value="RECOMBINATION PROTEIN RECR"/>
    <property type="match status" value="1"/>
</dbReference>
<dbReference type="SMART" id="SM00493">
    <property type="entry name" value="TOPRIM"/>
    <property type="match status" value="1"/>
</dbReference>
<dbReference type="RefSeq" id="WP_143939362.1">
    <property type="nucleotide sequence ID" value="NZ_VKKG01000007.1"/>
</dbReference>
<feature type="domain" description="Toprim" evidence="8">
    <location>
        <begin position="79"/>
        <end position="174"/>
    </location>
</feature>
<accession>A0A553JWC6</accession>